<proteinExistence type="predicted"/>
<dbReference type="SUPFAM" id="SSF56112">
    <property type="entry name" value="Protein kinase-like (PK-like)"/>
    <property type="match status" value="1"/>
</dbReference>
<keyword evidence="17" id="KW-0325">Glycoprotein</keyword>
<keyword evidence="9 21" id="KW-0732">Signal</keyword>
<dbReference type="SMART" id="SM00369">
    <property type="entry name" value="LRR_TYP"/>
    <property type="match status" value="8"/>
</dbReference>
<keyword evidence="16" id="KW-0675">Receptor</keyword>
<evidence type="ECO:0000256" key="6">
    <source>
        <dbReference type="ARBA" id="ARBA00022614"/>
    </source>
</evidence>
<dbReference type="EMBL" id="JBJUIK010000013">
    <property type="protein sequence ID" value="KAL3506489.1"/>
    <property type="molecule type" value="Genomic_DNA"/>
</dbReference>
<dbReference type="SUPFAM" id="SSF52058">
    <property type="entry name" value="L domain-like"/>
    <property type="match status" value="1"/>
</dbReference>
<dbReference type="GO" id="GO:0004674">
    <property type="term" value="F:protein serine/threonine kinase activity"/>
    <property type="evidence" value="ECO:0007669"/>
    <property type="project" value="UniProtKB-KW"/>
</dbReference>
<comment type="subcellular location">
    <subcellularLocation>
        <location evidence="1">Cell membrane</location>
        <topology evidence="1">Single-pass type I membrane protein</topology>
    </subcellularLocation>
</comment>
<comment type="catalytic activity">
    <reaction evidence="18">
        <text>L-threonyl-[protein] + ATP = O-phospho-L-threonyl-[protein] + ADP + H(+)</text>
        <dbReference type="Rhea" id="RHEA:46608"/>
        <dbReference type="Rhea" id="RHEA-COMP:11060"/>
        <dbReference type="Rhea" id="RHEA-COMP:11605"/>
        <dbReference type="ChEBI" id="CHEBI:15378"/>
        <dbReference type="ChEBI" id="CHEBI:30013"/>
        <dbReference type="ChEBI" id="CHEBI:30616"/>
        <dbReference type="ChEBI" id="CHEBI:61977"/>
        <dbReference type="ChEBI" id="CHEBI:456216"/>
        <dbReference type="EC" id="2.7.11.1"/>
    </reaction>
</comment>
<comment type="catalytic activity">
    <reaction evidence="19">
        <text>L-seryl-[protein] + ATP = O-phospho-L-seryl-[protein] + ADP + H(+)</text>
        <dbReference type="Rhea" id="RHEA:17989"/>
        <dbReference type="Rhea" id="RHEA-COMP:9863"/>
        <dbReference type="Rhea" id="RHEA-COMP:11604"/>
        <dbReference type="ChEBI" id="CHEBI:15378"/>
        <dbReference type="ChEBI" id="CHEBI:29999"/>
        <dbReference type="ChEBI" id="CHEBI:30616"/>
        <dbReference type="ChEBI" id="CHEBI:83421"/>
        <dbReference type="ChEBI" id="CHEBI:456216"/>
        <dbReference type="EC" id="2.7.11.1"/>
    </reaction>
</comment>
<dbReference type="SMART" id="SM00365">
    <property type="entry name" value="LRR_SD22"/>
    <property type="match status" value="6"/>
</dbReference>
<keyword evidence="15 20" id="KW-0472">Membrane</keyword>
<keyword evidence="5" id="KW-0597">Phosphoprotein</keyword>
<dbReference type="Gene3D" id="3.30.200.20">
    <property type="entry name" value="Phosphorylase Kinase, domain 1"/>
    <property type="match status" value="1"/>
</dbReference>
<evidence type="ECO:0000256" key="13">
    <source>
        <dbReference type="ARBA" id="ARBA00022840"/>
    </source>
</evidence>
<evidence type="ECO:0000256" key="20">
    <source>
        <dbReference type="SAM" id="Phobius"/>
    </source>
</evidence>
<keyword evidence="24" id="KW-1185">Reference proteome</keyword>
<keyword evidence="14 20" id="KW-1133">Transmembrane helix</keyword>
<dbReference type="InterPro" id="IPR001245">
    <property type="entry name" value="Ser-Thr/Tyr_kinase_cat_dom"/>
</dbReference>
<dbReference type="InterPro" id="IPR051716">
    <property type="entry name" value="Plant_RL_S/T_kinase"/>
</dbReference>
<dbReference type="AlphaFoldDB" id="A0ABD2YGG1"/>
<dbReference type="PANTHER" id="PTHR48053">
    <property type="entry name" value="LEUCINE RICH REPEAT FAMILY PROTEIN, EXPRESSED"/>
    <property type="match status" value="1"/>
</dbReference>
<dbReference type="GO" id="GO:0051707">
    <property type="term" value="P:response to other organism"/>
    <property type="evidence" value="ECO:0007669"/>
    <property type="project" value="UniProtKB-ARBA"/>
</dbReference>
<evidence type="ECO:0000256" key="21">
    <source>
        <dbReference type="SAM" id="SignalP"/>
    </source>
</evidence>
<evidence type="ECO:0000256" key="16">
    <source>
        <dbReference type="ARBA" id="ARBA00023170"/>
    </source>
</evidence>
<evidence type="ECO:0000256" key="4">
    <source>
        <dbReference type="ARBA" id="ARBA00022527"/>
    </source>
</evidence>
<keyword evidence="11" id="KW-0547">Nucleotide-binding</keyword>
<evidence type="ECO:0000256" key="18">
    <source>
        <dbReference type="ARBA" id="ARBA00047899"/>
    </source>
</evidence>
<keyword evidence="3" id="KW-1003">Cell membrane</keyword>
<evidence type="ECO:0000259" key="22">
    <source>
        <dbReference type="PROSITE" id="PS50011"/>
    </source>
</evidence>
<dbReference type="SUPFAM" id="SSF52047">
    <property type="entry name" value="RNI-like"/>
    <property type="match status" value="1"/>
</dbReference>
<evidence type="ECO:0000313" key="23">
    <source>
        <dbReference type="EMBL" id="KAL3506489.1"/>
    </source>
</evidence>
<dbReference type="FunFam" id="3.80.10.10:FF:000383">
    <property type="entry name" value="Leucine-rich repeat receptor protein kinase EMS1"/>
    <property type="match status" value="1"/>
</dbReference>
<dbReference type="Pfam" id="PF08263">
    <property type="entry name" value="LRRNT_2"/>
    <property type="match status" value="1"/>
</dbReference>
<dbReference type="InterPro" id="IPR013210">
    <property type="entry name" value="LRR_N_plant-typ"/>
</dbReference>
<evidence type="ECO:0000256" key="2">
    <source>
        <dbReference type="ARBA" id="ARBA00012513"/>
    </source>
</evidence>
<protein>
    <recommendedName>
        <fullName evidence="2">non-specific serine/threonine protein kinase</fullName>
        <ecNumber evidence="2">2.7.11.1</ecNumber>
    </recommendedName>
</protein>
<dbReference type="GO" id="GO:0006952">
    <property type="term" value="P:defense response"/>
    <property type="evidence" value="ECO:0007669"/>
    <property type="project" value="UniProtKB-ARBA"/>
</dbReference>
<dbReference type="PRINTS" id="PR00019">
    <property type="entry name" value="LEURICHRPT"/>
</dbReference>
<dbReference type="FunFam" id="3.80.10.10:FF:000416">
    <property type="entry name" value="Probable leucine-rich repeat receptor-like protein kinase At5g63930"/>
    <property type="match status" value="1"/>
</dbReference>
<gene>
    <name evidence="23" type="ORF">ACH5RR_031871</name>
</gene>
<evidence type="ECO:0000256" key="7">
    <source>
        <dbReference type="ARBA" id="ARBA00022679"/>
    </source>
</evidence>
<evidence type="ECO:0000256" key="17">
    <source>
        <dbReference type="ARBA" id="ARBA00023180"/>
    </source>
</evidence>
<evidence type="ECO:0000256" key="9">
    <source>
        <dbReference type="ARBA" id="ARBA00022729"/>
    </source>
</evidence>
<evidence type="ECO:0000256" key="14">
    <source>
        <dbReference type="ARBA" id="ARBA00022989"/>
    </source>
</evidence>
<dbReference type="Gene3D" id="3.80.10.10">
    <property type="entry name" value="Ribonuclease Inhibitor"/>
    <property type="match status" value="3"/>
</dbReference>
<dbReference type="EC" id="2.7.11.1" evidence="2"/>
<evidence type="ECO:0000256" key="11">
    <source>
        <dbReference type="ARBA" id="ARBA00022741"/>
    </source>
</evidence>
<keyword evidence="10" id="KW-0677">Repeat</keyword>
<dbReference type="PROSITE" id="PS50011">
    <property type="entry name" value="PROTEIN_KINASE_DOM"/>
    <property type="match status" value="1"/>
</dbReference>
<evidence type="ECO:0000313" key="24">
    <source>
        <dbReference type="Proteomes" id="UP001630127"/>
    </source>
</evidence>
<dbReference type="InterPro" id="IPR011009">
    <property type="entry name" value="Kinase-like_dom_sf"/>
</dbReference>
<evidence type="ECO:0000256" key="5">
    <source>
        <dbReference type="ARBA" id="ARBA00022553"/>
    </source>
</evidence>
<dbReference type="Proteomes" id="UP001630127">
    <property type="component" value="Unassembled WGS sequence"/>
</dbReference>
<feature type="domain" description="Protein kinase" evidence="22">
    <location>
        <begin position="680"/>
        <end position="865"/>
    </location>
</feature>
<accession>A0ABD2YGG1</accession>
<evidence type="ECO:0000256" key="3">
    <source>
        <dbReference type="ARBA" id="ARBA00022475"/>
    </source>
</evidence>
<dbReference type="FunFam" id="3.30.200.20:FF:000309">
    <property type="entry name" value="Leucine-rich repeat receptor protein kinase MSP1"/>
    <property type="match status" value="1"/>
</dbReference>
<keyword evidence="12" id="KW-0418">Kinase</keyword>
<comment type="caution">
    <text evidence="23">The sequence shown here is derived from an EMBL/GenBank/DDBJ whole genome shotgun (WGS) entry which is preliminary data.</text>
</comment>
<dbReference type="InterPro" id="IPR000719">
    <property type="entry name" value="Prot_kinase_dom"/>
</dbReference>
<evidence type="ECO:0000256" key="8">
    <source>
        <dbReference type="ARBA" id="ARBA00022692"/>
    </source>
</evidence>
<evidence type="ECO:0000256" key="12">
    <source>
        <dbReference type="ARBA" id="ARBA00022777"/>
    </source>
</evidence>
<keyword evidence="7" id="KW-0808">Transferase</keyword>
<dbReference type="InterPro" id="IPR055414">
    <property type="entry name" value="LRR_R13L4/SHOC2-like"/>
</dbReference>
<feature type="chain" id="PRO_5044839638" description="non-specific serine/threonine protein kinase" evidence="21">
    <location>
        <begin position="28"/>
        <end position="865"/>
    </location>
</feature>
<dbReference type="Pfam" id="PF13855">
    <property type="entry name" value="LRR_8"/>
    <property type="match status" value="2"/>
</dbReference>
<evidence type="ECO:0000256" key="10">
    <source>
        <dbReference type="ARBA" id="ARBA00022737"/>
    </source>
</evidence>
<dbReference type="Pfam" id="PF23598">
    <property type="entry name" value="LRR_14"/>
    <property type="match status" value="1"/>
</dbReference>
<evidence type="ECO:0000256" key="15">
    <source>
        <dbReference type="ARBA" id="ARBA00023136"/>
    </source>
</evidence>
<dbReference type="GO" id="GO:0005886">
    <property type="term" value="C:plasma membrane"/>
    <property type="evidence" value="ECO:0007669"/>
    <property type="project" value="UniProtKB-SubCell"/>
</dbReference>
<dbReference type="Pfam" id="PF00560">
    <property type="entry name" value="LRR_1"/>
    <property type="match status" value="3"/>
</dbReference>
<keyword evidence="4" id="KW-0723">Serine/threonine-protein kinase</keyword>
<keyword evidence="6" id="KW-0433">Leucine-rich repeat</keyword>
<evidence type="ECO:0000256" key="19">
    <source>
        <dbReference type="ARBA" id="ARBA00048679"/>
    </source>
</evidence>
<dbReference type="PROSITE" id="PS51450">
    <property type="entry name" value="LRR"/>
    <property type="match status" value="1"/>
</dbReference>
<dbReference type="FunFam" id="3.80.10.10:FF:000400">
    <property type="entry name" value="Nuclear pore complex protein NUP107"/>
    <property type="match status" value="1"/>
</dbReference>
<dbReference type="InterPro" id="IPR032675">
    <property type="entry name" value="LRR_dom_sf"/>
</dbReference>
<reference evidence="23 24" key="1">
    <citation type="submission" date="2024-11" db="EMBL/GenBank/DDBJ databases">
        <title>A near-complete genome assembly of Cinchona calisaya.</title>
        <authorList>
            <person name="Lian D.C."/>
            <person name="Zhao X.W."/>
            <person name="Wei L."/>
        </authorList>
    </citation>
    <scope>NUCLEOTIDE SEQUENCE [LARGE SCALE GENOMIC DNA]</scope>
    <source>
        <tissue evidence="23">Nenye</tissue>
    </source>
</reference>
<dbReference type="GO" id="GO:0009791">
    <property type="term" value="P:post-embryonic development"/>
    <property type="evidence" value="ECO:0007669"/>
    <property type="project" value="UniProtKB-ARBA"/>
</dbReference>
<dbReference type="FunFam" id="3.80.10.10:FF:000233">
    <property type="entry name" value="Leucine-rich repeat receptor-like protein kinase TDR"/>
    <property type="match status" value="1"/>
</dbReference>
<evidence type="ECO:0000256" key="1">
    <source>
        <dbReference type="ARBA" id="ARBA00004251"/>
    </source>
</evidence>
<name>A0ABD2YGG1_9GENT</name>
<sequence>MGSLAMEKMFILILVLVPFTSLFSLEANNIGASTSTDDEATALLKWKTSFETENTSLLNSWNLRPKNAKNSSELPQQCTNWFGVSCINGSVHRLNIKNFSVKGTLNNFPFSSLPNLEYFDLSCNNIFGNIPPQIGNLSKLVYLNFSLNLLSQNIPPEVGHLTNLEVLHLRGNQLNGSIHPLLGNLKILSSLSLYDNLLSGPIPPEIGNLSNLVYLRMGLNNIKGSMPPEIGKLKSLQNLGLSKNDLTGSIPISLGNLTKLTSLFLFKNKLSGSIPNELGNLKLVTSMELQRNHLSGSIPASLGNLSRLKNLFLRQNLLSGHLPRKLCQNGALEHLVLNNNMLTGPIPSSLKNCSSLVRARFNDNQFTGNLSEMFGVYPDLHFMDLSYNHFDGKLLGCVLPEFGNLTLMSVLNLSSNRLSGEIPFELGKLVSMLKLDLHGNQLHGEVPKELGLLTKLLYLDLSMNFLTGPLPVNLGDFRELFLLNLSYNNLSQKIPSQIGKLIQLCFLDLSHNSFLGEIPSEFGNLQNLETLDLSHNNLSGLIPKKMAKMPGLLQIDVSFNNLEGPVPEGKAFRSVTIGQLQGNKGLCGNITGLKPCESFVGNHFTKKGHKLIVLIVPPVLGAIMLIYAVYGVIILCDRRKSYRNAKDNNTNVNKDDDLFYTCIIDGKAMYREILAATEEFNARFCIGEGSCGRVYKAELASDNIVAIKVVHRFSETAERKAFSNEVSFLTEIKHRNVAKLFGYCSSAKHSFLVYEYLEREFAYTMKVTEKCDVYSFGVLMLEIIQGNHPGGLIAEIMSSTTGNIELKDLLDPRVLQPTQDVEMILISILKHAIACLNVDPQCRPTMLSISQLLSSGAPFQQDLGE</sequence>
<dbReference type="Pfam" id="PF07714">
    <property type="entry name" value="PK_Tyr_Ser-Thr"/>
    <property type="match status" value="2"/>
</dbReference>
<dbReference type="GO" id="GO:0005524">
    <property type="term" value="F:ATP binding"/>
    <property type="evidence" value="ECO:0007669"/>
    <property type="project" value="UniProtKB-KW"/>
</dbReference>
<keyword evidence="13" id="KW-0067">ATP-binding</keyword>
<organism evidence="23 24">
    <name type="scientific">Cinchona calisaya</name>
    <dbReference type="NCBI Taxonomy" id="153742"/>
    <lineage>
        <taxon>Eukaryota</taxon>
        <taxon>Viridiplantae</taxon>
        <taxon>Streptophyta</taxon>
        <taxon>Embryophyta</taxon>
        <taxon>Tracheophyta</taxon>
        <taxon>Spermatophyta</taxon>
        <taxon>Magnoliopsida</taxon>
        <taxon>eudicotyledons</taxon>
        <taxon>Gunneridae</taxon>
        <taxon>Pentapetalae</taxon>
        <taxon>asterids</taxon>
        <taxon>lamiids</taxon>
        <taxon>Gentianales</taxon>
        <taxon>Rubiaceae</taxon>
        <taxon>Cinchonoideae</taxon>
        <taxon>Cinchoneae</taxon>
        <taxon>Cinchona</taxon>
    </lineage>
</organism>
<feature type="signal peptide" evidence="21">
    <location>
        <begin position="1"/>
        <end position="27"/>
    </location>
</feature>
<dbReference type="PANTHER" id="PTHR48053:SF163">
    <property type="entry name" value="MDIS1-INTERACTING RECEPTOR LIKE KINASE 2-LIKE"/>
    <property type="match status" value="1"/>
</dbReference>
<dbReference type="InterPro" id="IPR001611">
    <property type="entry name" value="Leu-rich_rpt"/>
</dbReference>
<feature type="transmembrane region" description="Helical" evidence="20">
    <location>
        <begin position="611"/>
        <end position="636"/>
    </location>
</feature>
<dbReference type="Gene3D" id="1.10.510.10">
    <property type="entry name" value="Transferase(Phosphotransferase) domain 1"/>
    <property type="match status" value="1"/>
</dbReference>
<keyword evidence="8 20" id="KW-0812">Transmembrane</keyword>
<dbReference type="InterPro" id="IPR003591">
    <property type="entry name" value="Leu-rich_rpt_typical-subtyp"/>
</dbReference>